<protein>
    <recommendedName>
        <fullName evidence="3">2-C-methyl-D-erythritol 4-phosphate cytidylyltransferase</fullName>
        <ecNumber evidence="3">2.7.7.60</ecNumber>
    </recommendedName>
</protein>
<dbReference type="GO" id="GO:0019288">
    <property type="term" value="P:isopentenyl diphosphate biosynthetic process, methylerythritol 4-phosphate pathway"/>
    <property type="evidence" value="ECO:0007669"/>
    <property type="project" value="UniProtKB-UniPathway"/>
</dbReference>
<dbReference type="InterPro" id="IPR034683">
    <property type="entry name" value="IspD/TarI"/>
</dbReference>
<dbReference type="PANTHER" id="PTHR32125">
    <property type="entry name" value="2-C-METHYL-D-ERYTHRITOL 4-PHOSPHATE CYTIDYLYLTRANSFERASE, CHLOROPLASTIC"/>
    <property type="match status" value="1"/>
</dbReference>
<dbReference type="HAMAP" id="MF_00108">
    <property type="entry name" value="IspD"/>
    <property type="match status" value="1"/>
</dbReference>
<dbReference type="CDD" id="cd02516">
    <property type="entry name" value="CDP-ME_synthetase"/>
    <property type="match status" value="1"/>
</dbReference>
<evidence type="ECO:0000256" key="2">
    <source>
        <dbReference type="ARBA" id="ARBA00009789"/>
    </source>
</evidence>
<dbReference type="InterPro" id="IPR029044">
    <property type="entry name" value="Nucleotide-diphossugar_trans"/>
</dbReference>
<gene>
    <name evidence="7" type="primary">ispD</name>
    <name evidence="7" type="ORF">CI610_01223</name>
</gene>
<dbReference type="NCBIfam" id="TIGR00453">
    <property type="entry name" value="ispD"/>
    <property type="match status" value="1"/>
</dbReference>
<evidence type="ECO:0000256" key="6">
    <source>
        <dbReference type="ARBA" id="ARBA00023229"/>
    </source>
</evidence>
<dbReference type="EC" id="2.7.7.60" evidence="3"/>
<dbReference type="Gene3D" id="3.90.550.10">
    <property type="entry name" value="Spore Coat Polysaccharide Biosynthesis Protein SpsA, Chain A"/>
    <property type="match status" value="1"/>
</dbReference>
<dbReference type="PROSITE" id="PS01295">
    <property type="entry name" value="ISPD"/>
    <property type="match status" value="1"/>
</dbReference>
<proteinExistence type="inferred from homology"/>
<evidence type="ECO:0000256" key="4">
    <source>
        <dbReference type="ARBA" id="ARBA00022679"/>
    </source>
</evidence>
<dbReference type="Pfam" id="PF01128">
    <property type="entry name" value="IspD"/>
    <property type="match status" value="1"/>
</dbReference>
<dbReference type="FunFam" id="3.90.550.10:FF:000003">
    <property type="entry name" value="2-C-methyl-D-erythritol 4-phosphate cytidylyltransferase"/>
    <property type="match status" value="1"/>
</dbReference>
<dbReference type="UniPathway" id="UPA00056">
    <property type="reaction ID" value="UER00093"/>
</dbReference>
<dbReference type="PANTHER" id="PTHR32125:SF4">
    <property type="entry name" value="2-C-METHYL-D-ERYTHRITOL 4-PHOSPHATE CYTIDYLYLTRANSFERASE, CHLOROPLASTIC"/>
    <property type="match status" value="1"/>
</dbReference>
<keyword evidence="6" id="KW-0414">Isoprene biosynthesis</keyword>
<dbReference type="SUPFAM" id="SSF53448">
    <property type="entry name" value="Nucleotide-diphospho-sugar transferases"/>
    <property type="match status" value="1"/>
</dbReference>
<comment type="caution">
    <text evidence="7">The sequence shown here is derived from an EMBL/GenBank/DDBJ whole genome shotgun (WGS) entry which is preliminary data.</text>
</comment>
<reference evidence="7" key="1">
    <citation type="journal article" date="2017" name="Appl. Environ. Microbiol.">
        <title>Molecular characterization of an Endozoicomonas-like organism causing infection in king scallop Pecten maximus L.</title>
        <authorList>
            <person name="Cano I."/>
            <person name="van Aerle R."/>
            <person name="Ross S."/>
            <person name="Verner-Jeffreys D.W."/>
            <person name="Paley R.K."/>
            <person name="Rimmer G."/>
            <person name="Ryder D."/>
            <person name="Hooper P."/>
            <person name="Stone D."/>
            <person name="Feist S.W."/>
        </authorList>
    </citation>
    <scope>NUCLEOTIDE SEQUENCE</scope>
</reference>
<evidence type="ECO:0000256" key="1">
    <source>
        <dbReference type="ARBA" id="ARBA00004787"/>
    </source>
</evidence>
<evidence type="ECO:0000256" key="3">
    <source>
        <dbReference type="ARBA" id="ARBA00012526"/>
    </source>
</evidence>
<dbReference type="InterPro" id="IPR001228">
    <property type="entry name" value="IspD"/>
</dbReference>
<keyword evidence="4 7" id="KW-0808">Transferase</keyword>
<dbReference type="EMBL" id="NSIT01000047">
    <property type="protein sequence ID" value="PJE79791.1"/>
    <property type="molecule type" value="Genomic_DNA"/>
</dbReference>
<sequence length="246" mass="27454">MNKIKQPDPSHFWAVVPAAGIGQRMKGKRPKQYLEIRGKLLIEHTIERLLAFPLLEKIVVVLGQEDMCGPELAIMQHEKIVLAPGGRERAYSVLNGLHLLSTDYHVQKQDWVMVHDAARPCIRQCDLYQLTKLLSGHAVGGLLGVPVTDTIKRTSKQAIITDTLDRSVLWHAQTPQMFRFGLLIGALEKAMDEQVTITDEASAVEYAGFRPLMVEGHNDNMKVTQGADLALASLYIDQQAKQLGER</sequence>
<accession>A0A2H9T964</accession>
<dbReference type="GO" id="GO:0050518">
    <property type="term" value="F:2-C-methyl-D-erythritol 4-phosphate cytidylyltransferase activity"/>
    <property type="evidence" value="ECO:0007669"/>
    <property type="project" value="UniProtKB-EC"/>
</dbReference>
<comment type="similarity">
    <text evidence="2">Belongs to the IspD/TarI cytidylyltransferase family. IspD subfamily.</text>
</comment>
<keyword evidence="5 7" id="KW-0548">Nucleotidyltransferase</keyword>
<dbReference type="InterPro" id="IPR018294">
    <property type="entry name" value="ISPD_synthase_CS"/>
</dbReference>
<evidence type="ECO:0000256" key="5">
    <source>
        <dbReference type="ARBA" id="ARBA00022695"/>
    </source>
</evidence>
<dbReference type="InterPro" id="IPR050088">
    <property type="entry name" value="IspD/TarI_cytidylyltransf_bact"/>
</dbReference>
<organism evidence="7">
    <name type="scientific">invertebrate metagenome</name>
    <dbReference type="NCBI Taxonomy" id="1711999"/>
    <lineage>
        <taxon>unclassified sequences</taxon>
        <taxon>metagenomes</taxon>
        <taxon>organismal metagenomes</taxon>
    </lineage>
</organism>
<name>A0A2H9T964_9ZZZZ</name>
<dbReference type="AlphaFoldDB" id="A0A2H9T964"/>
<comment type="pathway">
    <text evidence="1">Isoprenoid biosynthesis; isopentenyl diphosphate biosynthesis via DXP pathway; isopentenyl diphosphate from 1-deoxy-D-xylulose 5-phosphate: step 2/6.</text>
</comment>
<evidence type="ECO:0000313" key="7">
    <source>
        <dbReference type="EMBL" id="PJE79791.1"/>
    </source>
</evidence>